<dbReference type="InterPro" id="IPR001608">
    <property type="entry name" value="Ala_racemase_N"/>
</dbReference>
<keyword evidence="2" id="KW-0663">Pyridoxal phosphate</keyword>
<evidence type="ECO:0000256" key="1">
    <source>
        <dbReference type="ARBA" id="ARBA00001933"/>
    </source>
</evidence>
<dbReference type="Gene3D" id="3.20.20.10">
    <property type="entry name" value="Alanine racemase"/>
    <property type="match status" value="1"/>
</dbReference>
<dbReference type="GO" id="GO:0030170">
    <property type="term" value="F:pyridoxal phosphate binding"/>
    <property type="evidence" value="ECO:0007669"/>
    <property type="project" value="TreeGrafter"/>
</dbReference>
<gene>
    <name evidence="5" type="ORF">SAMN03080617_00074</name>
</gene>
<dbReference type="SUPFAM" id="SSF51419">
    <property type="entry name" value="PLP-binding barrel"/>
    <property type="match status" value="1"/>
</dbReference>
<dbReference type="GO" id="GO:0030632">
    <property type="term" value="P:D-alanine biosynthetic process"/>
    <property type="evidence" value="ECO:0007669"/>
    <property type="project" value="TreeGrafter"/>
</dbReference>
<evidence type="ECO:0000256" key="2">
    <source>
        <dbReference type="ARBA" id="ARBA00022898"/>
    </source>
</evidence>
<organism evidence="5 6">
    <name type="scientific">Algoriphagus alkaliphilus</name>
    <dbReference type="NCBI Taxonomy" id="279824"/>
    <lineage>
        <taxon>Bacteria</taxon>
        <taxon>Pseudomonadati</taxon>
        <taxon>Bacteroidota</taxon>
        <taxon>Cytophagia</taxon>
        <taxon>Cytophagales</taxon>
        <taxon>Cyclobacteriaceae</taxon>
        <taxon>Algoriphagus</taxon>
    </lineage>
</organism>
<dbReference type="PANTHER" id="PTHR30511:SF0">
    <property type="entry name" value="ALANINE RACEMASE, CATABOLIC-RELATED"/>
    <property type="match status" value="1"/>
</dbReference>
<keyword evidence="3" id="KW-0413">Isomerase</keyword>
<dbReference type="InterPro" id="IPR020622">
    <property type="entry name" value="Ala_racemase_pyridoxalP-BS"/>
</dbReference>
<dbReference type="EMBL" id="FMXE01000002">
    <property type="protein sequence ID" value="SDA37516.1"/>
    <property type="molecule type" value="Genomic_DNA"/>
</dbReference>
<dbReference type="GO" id="GO:0008784">
    <property type="term" value="F:alanine racemase activity"/>
    <property type="evidence" value="ECO:0007669"/>
    <property type="project" value="TreeGrafter"/>
</dbReference>
<accession>A0A1G5UWP3</accession>
<proteinExistence type="predicted"/>
<sequence>MLHTSCLEISTGAYFQNIEFIRSRIGTGPTISSVVKGNAYGHGIAQMVTIAEKAGIHHFSTFCSDEAWEVLENSSQKNEVMIMGVLHPEEIPDLIRNGIQFYAFGFERLEHAIETAKTLGLKAQIHVQVETGFEWAERKKLLKILH</sequence>
<dbReference type="AlphaFoldDB" id="A0A1G5UWP3"/>
<dbReference type="PANTHER" id="PTHR30511">
    <property type="entry name" value="ALANINE RACEMASE"/>
    <property type="match status" value="1"/>
</dbReference>
<protein>
    <submittedName>
        <fullName evidence="5">Alanine racemase, N-terminal domain</fullName>
    </submittedName>
</protein>
<evidence type="ECO:0000256" key="3">
    <source>
        <dbReference type="ARBA" id="ARBA00023235"/>
    </source>
</evidence>
<dbReference type="Proteomes" id="UP000198756">
    <property type="component" value="Unassembled WGS sequence"/>
</dbReference>
<reference evidence="6" key="1">
    <citation type="submission" date="2016-10" db="EMBL/GenBank/DDBJ databases">
        <authorList>
            <person name="Varghese N."/>
            <person name="Submissions S."/>
        </authorList>
    </citation>
    <scope>NUCLEOTIDE SEQUENCE [LARGE SCALE GENOMIC DNA]</scope>
    <source>
        <strain evidence="6">DSM 22703</strain>
    </source>
</reference>
<comment type="cofactor">
    <cofactor evidence="1">
        <name>pyridoxal 5'-phosphate</name>
        <dbReference type="ChEBI" id="CHEBI:597326"/>
    </cofactor>
</comment>
<evidence type="ECO:0000313" key="5">
    <source>
        <dbReference type="EMBL" id="SDA37516.1"/>
    </source>
</evidence>
<feature type="domain" description="Alanine racemase N-terminal" evidence="4">
    <location>
        <begin position="9"/>
        <end position="133"/>
    </location>
</feature>
<dbReference type="InterPro" id="IPR029066">
    <property type="entry name" value="PLP-binding_barrel"/>
</dbReference>
<dbReference type="PROSITE" id="PS00395">
    <property type="entry name" value="ALANINE_RACEMASE"/>
    <property type="match status" value="1"/>
</dbReference>
<evidence type="ECO:0000313" key="6">
    <source>
        <dbReference type="Proteomes" id="UP000198756"/>
    </source>
</evidence>
<dbReference type="STRING" id="279824.SAMN03080617_00074"/>
<dbReference type="RefSeq" id="WP_317042004.1">
    <property type="nucleotide sequence ID" value="NZ_FMXE01000002.1"/>
</dbReference>
<dbReference type="InterPro" id="IPR000821">
    <property type="entry name" value="Ala_racemase"/>
</dbReference>
<dbReference type="Pfam" id="PF01168">
    <property type="entry name" value="Ala_racemase_N"/>
    <property type="match status" value="1"/>
</dbReference>
<keyword evidence="6" id="KW-1185">Reference proteome</keyword>
<name>A0A1G5UWP3_9BACT</name>
<dbReference type="GO" id="GO:0005829">
    <property type="term" value="C:cytosol"/>
    <property type="evidence" value="ECO:0007669"/>
    <property type="project" value="TreeGrafter"/>
</dbReference>
<evidence type="ECO:0000259" key="4">
    <source>
        <dbReference type="Pfam" id="PF01168"/>
    </source>
</evidence>